<evidence type="ECO:0000256" key="1">
    <source>
        <dbReference type="SAM" id="MobiDB-lite"/>
    </source>
</evidence>
<gene>
    <name evidence="2" type="ORF">Q7A36_36840</name>
</gene>
<proteinExistence type="predicted"/>
<keyword evidence="3" id="KW-1185">Reference proteome</keyword>
<feature type="region of interest" description="Disordered" evidence="1">
    <location>
        <begin position="18"/>
        <end position="52"/>
    </location>
</feature>
<dbReference type="Proteomes" id="UP001243009">
    <property type="component" value="Unassembled WGS sequence"/>
</dbReference>
<evidence type="ECO:0000313" key="2">
    <source>
        <dbReference type="EMBL" id="MDO9713932.1"/>
    </source>
</evidence>
<comment type="caution">
    <text evidence="2">The sequence shown here is derived from an EMBL/GenBank/DDBJ whole genome shotgun (WGS) entry which is preliminary data.</text>
</comment>
<protein>
    <submittedName>
        <fullName evidence="2">Uncharacterized protein</fullName>
    </submittedName>
</protein>
<name>A0ABT9ECJ8_9PROT</name>
<evidence type="ECO:0000313" key="3">
    <source>
        <dbReference type="Proteomes" id="UP001243009"/>
    </source>
</evidence>
<feature type="compositionally biased region" description="Low complexity" evidence="1">
    <location>
        <begin position="27"/>
        <end position="39"/>
    </location>
</feature>
<feature type="region of interest" description="Disordered" evidence="1">
    <location>
        <begin position="111"/>
        <end position="131"/>
    </location>
</feature>
<accession>A0ABT9ECJ8</accession>
<feature type="compositionally biased region" description="Basic and acidic residues" evidence="1">
    <location>
        <begin position="121"/>
        <end position="131"/>
    </location>
</feature>
<organism evidence="2 3">
    <name type="scientific">Paracraurococcus lichenis</name>
    <dbReference type="NCBI Taxonomy" id="3064888"/>
    <lineage>
        <taxon>Bacteria</taxon>
        <taxon>Pseudomonadati</taxon>
        <taxon>Pseudomonadota</taxon>
        <taxon>Alphaproteobacteria</taxon>
        <taxon>Acetobacterales</taxon>
        <taxon>Roseomonadaceae</taxon>
        <taxon>Paracraurococcus</taxon>
    </lineage>
</organism>
<dbReference type="EMBL" id="JAUTWS010000138">
    <property type="protein sequence ID" value="MDO9713932.1"/>
    <property type="molecule type" value="Genomic_DNA"/>
</dbReference>
<sequence length="175" mass="18027">MALTQAGMVAVGTAPADAEAMDKAGDDVAPAAPDTVPADTPHEPGSAPQVPPAALKALLPTGAGAAQQPSTRPSLRDAVHRALAAWDDAVGERAGLPHAIAALRPILVKPAPAARTSGPRKPREGTKQRKRLFEARLPSRPVNVLGRSGAAGIRTTLWIALTTTRRVSVIAGLRF</sequence>
<dbReference type="RefSeq" id="WP_305108780.1">
    <property type="nucleotide sequence ID" value="NZ_JAUTWS010000138.1"/>
</dbReference>
<reference evidence="2 3" key="1">
    <citation type="submission" date="2023-08" db="EMBL/GenBank/DDBJ databases">
        <title>The draft genome sequence of Paracraurococcus sp. LOR1-02.</title>
        <authorList>
            <person name="Kingkaew E."/>
            <person name="Tanasupawat S."/>
        </authorList>
    </citation>
    <scope>NUCLEOTIDE SEQUENCE [LARGE SCALE GENOMIC DNA]</scope>
    <source>
        <strain evidence="2 3">LOR1-02</strain>
    </source>
</reference>